<dbReference type="PANTHER" id="PTHR23155:SF1046">
    <property type="entry name" value="OS11G0226933 PROTEIN"/>
    <property type="match status" value="1"/>
</dbReference>
<dbReference type="InterPro" id="IPR036388">
    <property type="entry name" value="WH-like_DNA-bd_sf"/>
</dbReference>
<dbReference type="Gene3D" id="1.10.8.430">
    <property type="entry name" value="Helical domain of apoptotic protease-activating factors"/>
    <property type="match status" value="1"/>
</dbReference>
<evidence type="ECO:0000259" key="9">
    <source>
        <dbReference type="Pfam" id="PF23559"/>
    </source>
</evidence>
<dbReference type="Pfam" id="PF18052">
    <property type="entry name" value="Rx_N"/>
    <property type="match status" value="1"/>
</dbReference>
<dbReference type="InterPro" id="IPR038005">
    <property type="entry name" value="RX-like_CC"/>
</dbReference>
<proteinExistence type="inferred from homology"/>
<dbReference type="InterPro" id="IPR044974">
    <property type="entry name" value="Disease_R_plants"/>
</dbReference>
<dbReference type="InterPro" id="IPR002182">
    <property type="entry name" value="NB-ARC"/>
</dbReference>
<dbReference type="SUPFAM" id="SSF52540">
    <property type="entry name" value="P-loop containing nucleoside triphosphate hydrolases"/>
    <property type="match status" value="1"/>
</dbReference>
<keyword evidence="5" id="KW-0611">Plant defense</keyword>
<dbReference type="InterPro" id="IPR058922">
    <property type="entry name" value="WHD_DRP"/>
</dbReference>
<feature type="domain" description="Disease resistance R13L4/SHOC-2-like LRR" evidence="10">
    <location>
        <begin position="569"/>
        <end position="881"/>
    </location>
</feature>
<feature type="domain" description="Disease resistance N-terminal" evidence="8">
    <location>
        <begin position="7"/>
        <end position="98"/>
    </location>
</feature>
<evidence type="ECO:0000256" key="4">
    <source>
        <dbReference type="ARBA" id="ARBA00022741"/>
    </source>
</evidence>
<dbReference type="Pfam" id="PF23598">
    <property type="entry name" value="LRR_14"/>
    <property type="match status" value="1"/>
</dbReference>
<dbReference type="GO" id="GO:0002758">
    <property type="term" value="P:innate immune response-activating signaling pathway"/>
    <property type="evidence" value="ECO:0007669"/>
    <property type="project" value="UniProtKB-ARBA"/>
</dbReference>
<evidence type="ECO:0000259" key="10">
    <source>
        <dbReference type="Pfam" id="PF23598"/>
    </source>
</evidence>
<feature type="domain" description="Disease resistance protein winged helix" evidence="9">
    <location>
        <begin position="431"/>
        <end position="502"/>
    </location>
</feature>
<dbReference type="Gene3D" id="1.10.10.10">
    <property type="entry name" value="Winged helix-like DNA-binding domain superfamily/Winged helix DNA-binding domain"/>
    <property type="match status" value="1"/>
</dbReference>
<feature type="domain" description="NB-ARC" evidence="7">
    <location>
        <begin position="179"/>
        <end position="342"/>
    </location>
</feature>
<evidence type="ECO:0000256" key="3">
    <source>
        <dbReference type="ARBA" id="ARBA00022737"/>
    </source>
</evidence>
<dbReference type="Gene3D" id="1.20.5.4130">
    <property type="match status" value="1"/>
</dbReference>
<dbReference type="InterPro" id="IPR027417">
    <property type="entry name" value="P-loop_NTPase"/>
</dbReference>
<evidence type="ECO:0000256" key="2">
    <source>
        <dbReference type="ARBA" id="ARBA00022614"/>
    </source>
</evidence>
<organism evidence="11">
    <name type="scientific">Aegilops tauschii</name>
    <name type="common">Tausch's goatgrass</name>
    <name type="synonym">Aegilops squarrosa</name>
    <dbReference type="NCBI Taxonomy" id="37682"/>
    <lineage>
        <taxon>Eukaryota</taxon>
        <taxon>Viridiplantae</taxon>
        <taxon>Streptophyta</taxon>
        <taxon>Embryophyta</taxon>
        <taxon>Tracheophyta</taxon>
        <taxon>Spermatophyta</taxon>
        <taxon>Magnoliopsida</taxon>
        <taxon>Liliopsida</taxon>
        <taxon>Poales</taxon>
        <taxon>Poaceae</taxon>
        <taxon>BOP clade</taxon>
        <taxon>Pooideae</taxon>
        <taxon>Triticodae</taxon>
        <taxon>Triticeae</taxon>
        <taxon>Triticinae</taxon>
        <taxon>Aegilops</taxon>
    </lineage>
</organism>
<evidence type="ECO:0000259" key="7">
    <source>
        <dbReference type="Pfam" id="PF00931"/>
    </source>
</evidence>
<dbReference type="Pfam" id="PF00931">
    <property type="entry name" value="NB-ARC"/>
    <property type="match status" value="1"/>
</dbReference>
<evidence type="ECO:0000256" key="5">
    <source>
        <dbReference type="ARBA" id="ARBA00022821"/>
    </source>
</evidence>
<dbReference type="Gene3D" id="3.40.50.300">
    <property type="entry name" value="P-loop containing nucleotide triphosphate hydrolases"/>
    <property type="match status" value="1"/>
</dbReference>
<keyword evidence="2" id="KW-0433">Leucine-rich repeat</keyword>
<dbReference type="GO" id="GO:0043531">
    <property type="term" value="F:ADP binding"/>
    <property type="evidence" value="ECO:0007669"/>
    <property type="project" value="InterPro"/>
</dbReference>
<dbReference type="AlphaFoldDB" id="M8BL84"/>
<comment type="similarity">
    <text evidence="1">Belongs to the disease resistance NB-LRR family.</text>
</comment>
<name>M8BL84_AEGTA</name>
<protein>
    <submittedName>
        <fullName evidence="11">Disease resistance protein RPM1</fullName>
    </submittedName>
</protein>
<dbReference type="EnsemblPlants" id="EMT07549">
    <property type="protein sequence ID" value="EMT07549"/>
    <property type="gene ID" value="F775_01227"/>
</dbReference>
<dbReference type="InterPro" id="IPR055414">
    <property type="entry name" value="LRR_R13L4/SHOC2-like"/>
</dbReference>
<dbReference type="GO" id="GO:0042742">
    <property type="term" value="P:defense response to bacterium"/>
    <property type="evidence" value="ECO:0007669"/>
    <property type="project" value="UniProtKB-ARBA"/>
</dbReference>
<reference evidence="11" key="1">
    <citation type="submission" date="2015-06" db="UniProtKB">
        <authorList>
            <consortium name="EnsemblPlants"/>
        </authorList>
    </citation>
    <scope>IDENTIFICATION</scope>
</reference>
<dbReference type="GO" id="GO:0009626">
    <property type="term" value="P:plant-type hypersensitive response"/>
    <property type="evidence" value="ECO:0007669"/>
    <property type="project" value="UniProtKB-ARBA"/>
</dbReference>
<dbReference type="FunFam" id="3.40.50.300:FF:001091">
    <property type="entry name" value="Probable disease resistance protein At1g61300"/>
    <property type="match status" value="1"/>
</dbReference>
<dbReference type="SUPFAM" id="SSF52058">
    <property type="entry name" value="L domain-like"/>
    <property type="match status" value="1"/>
</dbReference>
<evidence type="ECO:0000313" key="11">
    <source>
        <dbReference type="EnsemblPlants" id="EMT07549"/>
    </source>
</evidence>
<evidence type="ECO:0000259" key="8">
    <source>
        <dbReference type="Pfam" id="PF18052"/>
    </source>
</evidence>
<dbReference type="InterPro" id="IPR042197">
    <property type="entry name" value="Apaf_helical"/>
</dbReference>
<evidence type="ECO:0000256" key="1">
    <source>
        <dbReference type="ARBA" id="ARBA00008894"/>
    </source>
</evidence>
<dbReference type="InterPro" id="IPR032675">
    <property type="entry name" value="LRR_dom_sf"/>
</dbReference>
<dbReference type="PRINTS" id="PR00364">
    <property type="entry name" value="DISEASERSIST"/>
</dbReference>
<keyword evidence="4" id="KW-0547">Nucleotide-binding</keyword>
<keyword evidence="6" id="KW-0175">Coiled coil</keyword>
<dbReference type="InterPro" id="IPR041118">
    <property type="entry name" value="Rx_N"/>
</dbReference>
<evidence type="ECO:0000256" key="6">
    <source>
        <dbReference type="ARBA" id="ARBA00023054"/>
    </source>
</evidence>
<accession>M8BL84</accession>
<dbReference type="PANTHER" id="PTHR23155">
    <property type="entry name" value="DISEASE RESISTANCE PROTEIN RP"/>
    <property type="match status" value="1"/>
</dbReference>
<keyword evidence="3" id="KW-0677">Repeat</keyword>
<dbReference type="FunFam" id="1.10.10.10:FF:000322">
    <property type="entry name" value="Probable disease resistance protein At1g63360"/>
    <property type="match status" value="1"/>
</dbReference>
<dbReference type="CDD" id="cd14798">
    <property type="entry name" value="RX-CC_like"/>
    <property type="match status" value="1"/>
</dbReference>
<dbReference type="Pfam" id="PF23559">
    <property type="entry name" value="WHD_DRP"/>
    <property type="match status" value="1"/>
</dbReference>
<dbReference type="Gene3D" id="3.80.10.10">
    <property type="entry name" value="Ribonuclease Inhibitor"/>
    <property type="match status" value="2"/>
</dbReference>
<dbReference type="ExpressionAtlas" id="M8BL84">
    <property type="expression patterns" value="baseline"/>
</dbReference>
<sequence length="992" mass="113095">MAEAVLVALGKIGNVLADEATKGLLAKLSEKVSNLIDLDDKIEGIAKQLNTMKNVIQQIGTPYLADKVVKGWIGEVRKLAYHVEDVMDKYSYHSLHVEKGFLKKCLKGSHYVRVFSQIADEVVKIEKEIKQVIELKEQWLQPSQLVHDPHTEMERQRSQDSFPELVKDEDLIGIEDNRRMMTEWLYSDEMETTVITVSGMGGLGKTTLVTNVYEREKVNFQTSAWMVVSQTYTLDALLRKLLEKVTEQPSSPNIDRMDVHDLKEEIKRKLKDRKCLIVLDDVWNKEVYSQMRDAFQNSHASRIIITTRNNHVAAVAHLTRRIDLKPLGNAHAFELFCRRVFYIKKDHEYECPSHLMKTARSIVDRCQGLPLAILSIGGVLSSRPQTQYSWEQICNQLSTELSKNDHLRAVLNLSYHDLSGDLRNCLLYCSLFPEDYPMSRESLVRLWVAEGFVCSKGNSTPEEVAEGNLTELIYRNMLEVKETDELGRVSTCTMHDIVRDLVLCVASEEQFVCANDYATLIHMNKDVRRLSSCGWKGNTALKIKLPRLRTLVSVGAISSMPAMPFSVSSESSYLTVLELQDSEITEVPAWIGTLFNLRYIGLRRTKVRSLPDSVEKLSNLQTLDIKQTNIETLPRGIAKIKNLRHLLADRYADEKQTEFRYFVGIQAPKELPNIEGLQTLETIQANKDLAEQLERMVQLRTLWIDNISSAECANIFAALSNMPLLSSLLLAGRDENEALCFESLQPMSTHLHKLIIRGKWAKGTLDCPIFRSHGENLKYLALSWCHLWEDEDPLGMLAPHLPNLTYLRLNNMRSANILVLSADSFPHLKSLTLKHMHNVDELNIIDGALPCIEGLYVVSLSKLDKVPQGIECLSSLKKLWLLGLPGGFKAQWDLNGMQQKMVHVQELHAVILVSGNSCIEHIPLNLCFYRILVLVLEKSHPRLRCDYIIFSASRYLRYTADEHVKLLYTCKQQIITPPVLVSPIWFYLFERA</sequence>